<dbReference type="Gene3D" id="3.30.40.10">
    <property type="entry name" value="Zinc/RING finger domain, C3HC4 (zinc finger)"/>
    <property type="match status" value="1"/>
</dbReference>
<dbReference type="InterPro" id="IPR001841">
    <property type="entry name" value="Znf_RING"/>
</dbReference>
<organism evidence="6 7">
    <name type="scientific">Steinernema glaseri</name>
    <dbReference type="NCBI Taxonomy" id="37863"/>
    <lineage>
        <taxon>Eukaryota</taxon>
        <taxon>Metazoa</taxon>
        <taxon>Ecdysozoa</taxon>
        <taxon>Nematoda</taxon>
        <taxon>Chromadorea</taxon>
        <taxon>Rhabditida</taxon>
        <taxon>Tylenchina</taxon>
        <taxon>Panagrolaimomorpha</taxon>
        <taxon>Strongyloidoidea</taxon>
        <taxon>Steinernematidae</taxon>
        <taxon>Steinernema</taxon>
    </lineage>
</organism>
<dbReference type="WBParaSite" id="L893_g22645.t1">
    <property type="protein sequence ID" value="L893_g22645.t1"/>
    <property type="gene ID" value="L893_g22645"/>
</dbReference>
<evidence type="ECO:0000256" key="4">
    <source>
        <dbReference type="PROSITE-ProRule" id="PRU00175"/>
    </source>
</evidence>
<keyword evidence="1" id="KW-0479">Metal-binding</keyword>
<dbReference type="PROSITE" id="PS50089">
    <property type="entry name" value="ZF_RING_2"/>
    <property type="match status" value="1"/>
</dbReference>
<name>A0A1I7Z4B8_9BILA</name>
<evidence type="ECO:0000313" key="6">
    <source>
        <dbReference type="Proteomes" id="UP000095287"/>
    </source>
</evidence>
<dbReference type="InterPro" id="IPR027370">
    <property type="entry name" value="Znf-RING_euk"/>
</dbReference>
<dbReference type="GO" id="GO:0008270">
    <property type="term" value="F:zinc ion binding"/>
    <property type="evidence" value="ECO:0007669"/>
    <property type="project" value="UniProtKB-KW"/>
</dbReference>
<dbReference type="InterPro" id="IPR013083">
    <property type="entry name" value="Znf_RING/FYVE/PHD"/>
</dbReference>
<keyword evidence="6" id="KW-1185">Reference proteome</keyword>
<accession>A0A1I7Z4B8</accession>
<keyword evidence="2 4" id="KW-0863">Zinc-finger</keyword>
<evidence type="ECO:0000259" key="5">
    <source>
        <dbReference type="PROSITE" id="PS50089"/>
    </source>
</evidence>
<proteinExistence type="predicted"/>
<dbReference type="SMART" id="SM00184">
    <property type="entry name" value="RING"/>
    <property type="match status" value="1"/>
</dbReference>
<dbReference type="AlphaFoldDB" id="A0A1I7Z4B8"/>
<reference evidence="7" key="1">
    <citation type="submission" date="2016-11" db="UniProtKB">
        <authorList>
            <consortium name="WormBaseParasite"/>
        </authorList>
    </citation>
    <scope>IDENTIFICATION</scope>
</reference>
<evidence type="ECO:0000313" key="7">
    <source>
        <dbReference type="WBParaSite" id="L893_g22645.t1"/>
    </source>
</evidence>
<evidence type="ECO:0000256" key="3">
    <source>
        <dbReference type="ARBA" id="ARBA00022833"/>
    </source>
</evidence>
<dbReference type="Proteomes" id="UP000095287">
    <property type="component" value="Unplaced"/>
</dbReference>
<keyword evidence="3" id="KW-0862">Zinc</keyword>
<dbReference type="PROSITE" id="PS00518">
    <property type="entry name" value="ZF_RING_1"/>
    <property type="match status" value="1"/>
</dbReference>
<protein>
    <submittedName>
        <fullName evidence="7">RING-type domain-containing protein</fullName>
    </submittedName>
</protein>
<dbReference type="InterPro" id="IPR017907">
    <property type="entry name" value="Znf_RING_CS"/>
</dbReference>
<dbReference type="SUPFAM" id="SSF57850">
    <property type="entry name" value="RING/U-box"/>
    <property type="match status" value="1"/>
</dbReference>
<dbReference type="Pfam" id="PF13445">
    <property type="entry name" value="zf-RING_UBOX"/>
    <property type="match status" value="1"/>
</dbReference>
<evidence type="ECO:0000256" key="1">
    <source>
        <dbReference type="ARBA" id="ARBA00022723"/>
    </source>
</evidence>
<feature type="domain" description="RING-type" evidence="5">
    <location>
        <begin position="9"/>
        <end position="57"/>
    </location>
</feature>
<evidence type="ECO:0000256" key="2">
    <source>
        <dbReference type="ARBA" id="ARBA00022771"/>
    </source>
</evidence>
<sequence length="199" mass="23235">MAKKTNITCLICKEIYDDPIIIHCGHTFCRRCAEYLNQQARTFKGKVMYRTECYLCQTPLSDEEARDTFIPNENVRIFCEDYLSYSNKVDISSDVSSRHASKMSKSSDQSLNDLRALKEIANKLIDVVKWTIDELEEDIHKEIFRNTERQTSAQSSADLLNIRQISAKNHCQFRQRIKNADMVFSGAFTDLYNYIYKKK</sequence>